<evidence type="ECO:0000256" key="1">
    <source>
        <dbReference type="SAM" id="MobiDB-lite"/>
    </source>
</evidence>
<feature type="non-terminal residue" evidence="2">
    <location>
        <position position="1"/>
    </location>
</feature>
<feature type="region of interest" description="Disordered" evidence="1">
    <location>
        <begin position="1"/>
        <end position="82"/>
    </location>
</feature>
<dbReference type="AlphaFoldDB" id="A0A6J4RGL9"/>
<evidence type="ECO:0000313" key="2">
    <source>
        <dbReference type="EMBL" id="CAA9472163.1"/>
    </source>
</evidence>
<reference evidence="2" key="1">
    <citation type="submission" date="2020-02" db="EMBL/GenBank/DDBJ databases">
        <authorList>
            <person name="Meier V. D."/>
        </authorList>
    </citation>
    <scope>NUCLEOTIDE SEQUENCE</scope>
    <source>
        <strain evidence="2">AVDCRST_MAG69</strain>
    </source>
</reference>
<accession>A0A6J4RGL9</accession>
<organism evidence="2">
    <name type="scientific">uncultured Solirubrobacteraceae bacterium</name>
    <dbReference type="NCBI Taxonomy" id="1162706"/>
    <lineage>
        <taxon>Bacteria</taxon>
        <taxon>Bacillati</taxon>
        <taxon>Actinomycetota</taxon>
        <taxon>Thermoleophilia</taxon>
        <taxon>Solirubrobacterales</taxon>
        <taxon>Solirubrobacteraceae</taxon>
        <taxon>environmental samples</taxon>
    </lineage>
</organism>
<feature type="non-terminal residue" evidence="2">
    <location>
        <position position="82"/>
    </location>
</feature>
<feature type="compositionally biased region" description="Low complexity" evidence="1">
    <location>
        <begin position="13"/>
        <end position="24"/>
    </location>
</feature>
<gene>
    <name evidence="2" type="ORF">AVDCRST_MAG69-170</name>
</gene>
<protein>
    <submittedName>
        <fullName evidence="2">Aldo/keto reductase</fullName>
    </submittedName>
</protein>
<name>A0A6J4RGL9_9ACTN</name>
<feature type="compositionally biased region" description="Low complexity" evidence="1">
    <location>
        <begin position="48"/>
        <end position="72"/>
    </location>
</feature>
<sequence length="82" mass="8528">CLPPPAPHRRSARPASTSPVSASAHGRSEVPGTSAGGRRTSRIPWPPSTRRSTRASTGSTPPPSTGSATPRRWWGARCASCP</sequence>
<proteinExistence type="predicted"/>
<dbReference type="EMBL" id="CADCVP010000021">
    <property type="protein sequence ID" value="CAA9472163.1"/>
    <property type="molecule type" value="Genomic_DNA"/>
</dbReference>